<dbReference type="EMBL" id="BPUR01000009">
    <property type="protein sequence ID" value="GJH18408.1"/>
    <property type="molecule type" value="Genomic_DNA"/>
</dbReference>
<reference evidence="1" key="1">
    <citation type="submission" date="2021-09" db="EMBL/GenBank/DDBJ databases">
        <title>Isolation and characterization of 3-chlorobenzoate degrading bacteria from soils in Shizuoka.</title>
        <authorList>
            <person name="Ifat A."/>
            <person name="Ogawa N."/>
            <person name="Kimbara K."/>
            <person name="Moriuchi R."/>
            <person name="Dohra H."/>
            <person name="Shintani M."/>
        </authorList>
    </citation>
    <scope>NUCLEOTIDE SEQUENCE</scope>
    <source>
        <strain evidence="1">19CS2-2</strain>
    </source>
</reference>
<gene>
    <name evidence="1" type="ORF">CBA19CS22_17720</name>
</gene>
<comment type="caution">
    <text evidence="1">The sequence shown here is derived from an EMBL/GenBank/DDBJ whole genome shotgun (WGS) entry which is preliminary data.</text>
</comment>
<name>A0ACB5QTG6_9BURK</name>
<evidence type="ECO:0000313" key="1">
    <source>
        <dbReference type="EMBL" id="GJH18408.1"/>
    </source>
</evidence>
<accession>A0ACB5QTG6</accession>
<evidence type="ECO:0000313" key="2">
    <source>
        <dbReference type="Proteomes" id="UP001055013"/>
    </source>
</evidence>
<dbReference type="Proteomes" id="UP001055013">
    <property type="component" value="Unassembled WGS sequence"/>
</dbReference>
<sequence>MKIRSVGTRARVRATLSVCGAIAALMCSELHATSQDTGQGSSSPLLESTIPVALYPSPSGAAKVDTAPAEAFPLKSDGKVEKRYKVHYKGGTYYVDPLDVHVRQQAKVVCAKAPSKTVASRFGAGSDECNK</sequence>
<protein>
    <submittedName>
        <fullName evidence="1">Uncharacterized protein</fullName>
    </submittedName>
</protein>
<keyword evidence="2" id="KW-1185">Reference proteome</keyword>
<proteinExistence type="predicted"/>
<organism evidence="1 2">
    <name type="scientific">Caballeronia novacaledonica</name>
    <dbReference type="NCBI Taxonomy" id="1544861"/>
    <lineage>
        <taxon>Bacteria</taxon>
        <taxon>Pseudomonadati</taxon>
        <taxon>Pseudomonadota</taxon>
        <taxon>Betaproteobacteria</taxon>
        <taxon>Burkholderiales</taxon>
        <taxon>Burkholderiaceae</taxon>
        <taxon>Caballeronia</taxon>
    </lineage>
</organism>